<keyword evidence="2" id="KW-0812">Transmembrane</keyword>
<evidence type="ECO:0000256" key="1">
    <source>
        <dbReference type="SAM" id="MobiDB-lite"/>
    </source>
</evidence>
<gene>
    <name evidence="3" type="ORF">LshimejAT787_2800170</name>
</gene>
<dbReference type="GO" id="GO:0016409">
    <property type="term" value="F:palmitoyltransferase activity"/>
    <property type="evidence" value="ECO:0007669"/>
    <property type="project" value="InterPro"/>
</dbReference>
<dbReference type="Proteomes" id="UP001063166">
    <property type="component" value="Unassembled WGS sequence"/>
</dbReference>
<evidence type="ECO:0000313" key="4">
    <source>
        <dbReference type="Proteomes" id="UP001063166"/>
    </source>
</evidence>
<sequence length="304" mass="33434">ALNLFAHYFYVCTVRPGFVDEPPAEPRRSILWARRSRLAKGRALTGGVRWSSVLHVTRAETTQCGKCGQTKPEHILAFPAVCVPLQPFVYPSHYRLRIVRNSYPSLLLLRQGSTNASGSITSATLCSSCTSFLPFPPLAPSYLSPLASCLKRAGPTSSSPPSPSAPSATRTSSPPSASALPTKNGRTASQIAFIITYLLSVVLCLAVGIMLAYHLYGVARAETSVEGQDFEVYRRKARERGETFVNSYDLGPRRNLQLFFNIGEAGYPIHTLLLPLRLAPYTDGRHWARREGFERHAGVRRGRS</sequence>
<evidence type="ECO:0000256" key="2">
    <source>
        <dbReference type="SAM" id="Phobius"/>
    </source>
</evidence>
<dbReference type="InterPro" id="IPR039859">
    <property type="entry name" value="PFA4/ZDH16/20/ERF2-like"/>
</dbReference>
<comment type="caution">
    <text evidence="3">The sequence shown here is derived from an EMBL/GenBank/DDBJ whole genome shotgun (WGS) entry which is preliminary data.</text>
</comment>
<keyword evidence="2" id="KW-0472">Membrane</keyword>
<proteinExistence type="predicted"/>
<keyword evidence="4" id="KW-1185">Reference proteome</keyword>
<organism evidence="3 4">
    <name type="scientific">Lyophyllum shimeji</name>
    <name type="common">Hon-shimeji</name>
    <name type="synonym">Tricholoma shimeji</name>
    <dbReference type="NCBI Taxonomy" id="47721"/>
    <lineage>
        <taxon>Eukaryota</taxon>
        <taxon>Fungi</taxon>
        <taxon>Dikarya</taxon>
        <taxon>Basidiomycota</taxon>
        <taxon>Agaricomycotina</taxon>
        <taxon>Agaricomycetes</taxon>
        <taxon>Agaricomycetidae</taxon>
        <taxon>Agaricales</taxon>
        <taxon>Tricholomatineae</taxon>
        <taxon>Lyophyllaceae</taxon>
        <taxon>Lyophyllum</taxon>
    </lineage>
</organism>
<feature type="transmembrane region" description="Helical" evidence="2">
    <location>
        <begin position="191"/>
        <end position="216"/>
    </location>
</feature>
<accession>A0A9P3PZ58</accession>
<name>A0A9P3PZ58_LYOSH</name>
<dbReference type="OrthoDB" id="9909019at2759"/>
<dbReference type="AlphaFoldDB" id="A0A9P3PZ58"/>
<reference evidence="3" key="1">
    <citation type="submission" date="2022-07" db="EMBL/GenBank/DDBJ databases">
        <title>The genome of Lyophyllum shimeji provides insight into the initial evolution of ectomycorrhizal fungal genome.</title>
        <authorList>
            <person name="Kobayashi Y."/>
            <person name="Shibata T."/>
            <person name="Hirakawa H."/>
            <person name="Shigenobu S."/>
            <person name="Nishiyama T."/>
            <person name="Yamada A."/>
            <person name="Hasebe M."/>
            <person name="Kawaguchi M."/>
        </authorList>
    </citation>
    <scope>NUCLEOTIDE SEQUENCE</scope>
    <source>
        <strain evidence="3">AT787</strain>
    </source>
</reference>
<dbReference type="EMBL" id="BRPK01000028">
    <property type="protein sequence ID" value="GLB45772.1"/>
    <property type="molecule type" value="Genomic_DNA"/>
</dbReference>
<feature type="compositionally biased region" description="Low complexity" evidence="1">
    <location>
        <begin position="165"/>
        <end position="182"/>
    </location>
</feature>
<dbReference type="PANTHER" id="PTHR12246">
    <property type="entry name" value="PALMITOYLTRANSFERASE ZDHHC16"/>
    <property type="match status" value="1"/>
</dbReference>
<evidence type="ECO:0000313" key="3">
    <source>
        <dbReference type="EMBL" id="GLB45772.1"/>
    </source>
</evidence>
<protein>
    <submittedName>
        <fullName evidence="3">DHHC palmitoyltransferase family protein</fullName>
    </submittedName>
</protein>
<feature type="non-terminal residue" evidence="3">
    <location>
        <position position="304"/>
    </location>
</feature>
<feature type="region of interest" description="Disordered" evidence="1">
    <location>
        <begin position="154"/>
        <end position="183"/>
    </location>
</feature>
<keyword evidence="2" id="KW-1133">Transmembrane helix</keyword>